<reference evidence="1" key="2">
    <citation type="journal article" date="2015" name="Data Brief">
        <title>Shoot transcriptome of the giant reed, Arundo donax.</title>
        <authorList>
            <person name="Barrero R.A."/>
            <person name="Guerrero F.D."/>
            <person name="Moolhuijzen P."/>
            <person name="Goolsby J.A."/>
            <person name="Tidwell J."/>
            <person name="Bellgard S.E."/>
            <person name="Bellgard M.I."/>
        </authorList>
    </citation>
    <scope>NUCLEOTIDE SEQUENCE</scope>
    <source>
        <tissue evidence="1">Shoot tissue taken approximately 20 cm above the soil surface</tissue>
    </source>
</reference>
<dbReference type="EMBL" id="GBRH01213448">
    <property type="protein sequence ID" value="JAD84447.1"/>
    <property type="molecule type" value="Transcribed_RNA"/>
</dbReference>
<name>A0A0A9DL07_ARUDO</name>
<organism evidence="1">
    <name type="scientific">Arundo donax</name>
    <name type="common">Giant reed</name>
    <name type="synonym">Donax arundinaceus</name>
    <dbReference type="NCBI Taxonomy" id="35708"/>
    <lineage>
        <taxon>Eukaryota</taxon>
        <taxon>Viridiplantae</taxon>
        <taxon>Streptophyta</taxon>
        <taxon>Embryophyta</taxon>
        <taxon>Tracheophyta</taxon>
        <taxon>Spermatophyta</taxon>
        <taxon>Magnoliopsida</taxon>
        <taxon>Liliopsida</taxon>
        <taxon>Poales</taxon>
        <taxon>Poaceae</taxon>
        <taxon>PACMAD clade</taxon>
        <taxon>Arundinoideae</taxon>
        <taxon>Arundineae</taxon>
        <taxon>Arundo</taxon>
    </lineage>
</organism>
<sequence>MHELPAVANRPKSPLLLHLLLLYRLTPICRRRRSRSRPTPPRSIAGDPPIRGLLCAIEATQLPGSTASIARAHAHDGAAVLDCISASVMKMHPLLGFQIQEENQFHSDPFFEKIDSPAWTFSACRCKKAACAS</sequence>
<reference evidence="1" key="1">
    <citation type="submission" date="2014-09" db="EMBL/GenBank/DDBJ databases">
        <authorList>
            <person name="Magalhaes I.L.F."/>
            <person name="Oliveira U."/>
            <person name="Santos F.R."/>
            <person name="Vidigal T.H.D.A."/>
            <person name="Brescovit A.D."/>
            <person name="Santos A.J."/>
        </authorList>
    </citation>
    <scope>NUCLEOTIDE SEQUENCE</scope>
    <source>
        <tissue evidence="1">Shoot tissue taken approximately 20 cm above the soil surface</tissue>
    </source>
</reference>
<protein>
    <submittedName>
        <fullName evidence="1">Uncharacterized protein</fullName>
    </submittedName>
</protein>
<proteinExistence type="predicted"/>
<evidence type="ECO:0000313" key="1">
    <source>
        <dbReference type="EMBL" id="JAD84447.1"/>
    </source>
</evidence>
<accession>A0A0A9DL07</accession>
<dbReference type="AlphaFoldDB" id="A0A0A9DL07"/>